<dbReference type="RefSeq" id="WP_179237586.1">
    <property type="nucleotide sequence ID" value="NZ_JACBNQ010000005.1"/>
</dbReference>
<dbReference type="Proteomes" id="UP000611629">
    <property type="component" value="Unassembled WGS sequence"/>
</dbReference>
<evidence type="ECO:0000313" key="1">
    <source>
        <dbReference type="EMBL" id="NYB73893.1"/>
    </source>
</evidence>
<name>A0A974BIP0_SEDHY</name>
<sequence>MNEIQINNQAKTIDSRDIAEMVEMEHKELLRKISSFNEILESAKLRSLDYFVPDTYSVKNNKRKYPCYQFTKMGCEFIANKFTGEKGVIFTAKYVKRFNEMEQAMIPSEMSGLSPQLQLLIGMELKQKQLETALTDTNARIDSIQDAVVVDTQNWRKWINTSINKLAESELVIDEFGDLRYQKVRANTYKELETRSGCNLKQRLKNLKERLEKAGLPKTKILRTSNLEVIEQDKKLKEIYTAIIRNMLIKYQSAV</sequence>
<dbReference type="Pfam" id="PF09669">
    <property type="entry name" value="Phage_pRha"/>
    <property type="match status" value="1"/>
</dbReference>
<dbReference type="AlphaFoldDB" id="A0A974BIP0"/>
<dbReference type="NCBIfam" id="TIGR02681">
    <property type="entry name" value="phage_pRha"/>
    <property type="match status" value="1"/>
</dbReference>
<organism evidence="1 2">
    <name type="scientific">Sedimentibacter hydroxybenzoicus DSM 7310</name>
    <dbReference type="NCBI Taxonomy" id="1123245"/>
    <lineage>
        <taxon>Bacteria</taxon>
        <taxon>Bacillati</taxon>
        <taxon>Bacillota</taxon>
        <taxon>Tissierellia</taxon>
        <taxon>Sedimentibacter</taxon>
    </lineage>
</organism>
<comment type="caution">
    <text evidence="1">The sequence shown here is derived from an EMBL/GenBank/DDBJ whole genome shotgun (WGS) entry which is preliminary data.</text>
</comment>
<reference evidence="1" key="1">
    <citation type="submission" date="2020-07" db="EMBL/GenBank/DDBJ databases">
        <title>Genomic analysis of a strain of Sedimentibacter Hydroxybenzoicus DSM7310.</title>
        <authorList>
            <person name="Ma S."/>
        </authorList>
    </citation>
    <scope>NUCLEOTIDE SEQUENCE</scope>
    <source>
        <strain evidence="1">DSM 7310</strain>
    </source>
</reference>
<dbReference type="EMBL" id="JACBNQ010000005">
    <property type="protein sequence ID" value="NYB73893.1"/>
    <property type="molecule type" value="Genomic_DNA"/>
</dbReference>
<accession>A0A974BIP0</accession>
<evidence type="ECO:0000313" key="2">
    <source>
        <dbReference type="Proteomes" id="UP000611629"/>
    </source>
</evidence>
<dbReference type="InterPro" id="IPR014054">
    <property type="entry name" value="Phage_regulatory_Rha"/>
</dbReference>
<protein>
    <submittedName>
        <fullName evidence="1">Rha family transcriptional regulator</fullName>
    </submittedName>
</protein>
<keyword evidence="2" id="KW-1185">Reference proteome</keyword>
<gene>
    <name evidence="1" type="ORF">HZF24_07035</name>
</gene>
<proteinExistence type="predicted"/>